<name>A0A5D2EQ36_GOSDA</name>
<dbReference type="AlphaFoldDB" id="A0A5D2EQ36"/>
<organism evidence="1 2">
    <name type="scientific">Gossypium darwinii</name>
    <name type="common">Darwin's cotton</name>
    <name type="synonym">Gossypium barbadense var. darwinii</name>
    <dbReference type="NCBI Taxonomy" id="34276"/>
    <lineage>
        <taxon>Eukaryota</taxon>
        <taxon>Viridiplantae</taxon>
        <taxon>Streptophyta</taxon>
        <taxon>Embryophyta</taxon>
        <taxon>Tracheophyta</taxon>
        <taxon>Spermatophyta</taxon>
        <taxon>Magnoliopsida</taxon>
        <taxon>eudicotyledons</taxon>
        <taxon>Gunneridae</taxon>
        <taxon>Pentapetalae</taxon>
        <taxon>rosids</taxon>
        <taxon>malvids</taxon>
        <taxon>Malvales</taxon>
        <taxon>Malvaceae</taxon>
        <taxon>Malvoideae</taxon>
        <taxon>Gossypium</taxon>
    </lineage>
</organism>
<dbReference type="Proteomes" id="UP000323506">
    <property type="component" value="Chromosome A11"/>
</dbReference>
<evidence type="ECO:0000313" key="1">
    <source>
        <dbReference type="EMBL" id="TYG95580.1"/>
    </source>
</evidence>
<proteinExistence type="predicted"/>
<sequence>MARQQLVGLLPTRKFIQNRCGPRGEREREREVWGLVKAVKADLARIPKEEIGIGARLLSAESSLKELKSVIWDLKAKADLVDDLVNLVIKAVIDKDLNNINQPTMVLIDEATKTLIEVPNEAQSRGSRRAIARNNGGHQGSSRDVAREEIGIEASPLSVESSLEELKRVIWDLKAKTKMVDDLVNLVIKAAIDNDLNIKQATMVMIDEATGAFTEALNKDGLAAGGNGGGHQCSTTYHN</sequence>
<reference evidence="1 2" key="1">
    <citation type="submission" date="2019-06" db="EMBL/GenBank/DDBJ databases">
        <title>WGS assembly of Gossypium darwinii.</title>
        <authorList>
            <person name="Chen Z.J."/>
            <person name="Sreedasyam A."/>
            <person name="Ando A."/>
            <person name="Song Q."/>
            <person name="De L."/>
            <person name="Hulse-Kemp A."/>
            <person name="Ding M."/>
            <person name="Ye W."/>
            <person name="Kirkbride R."/>
            <person name="Jenkins J."/>
            <person name="Plott C."/>
            <person name="Lovell J."/>
            <person name="Lin Y.-M."/>
            <person name="Vaughn R."/>
            <person name="Liu B."/>
            <person name="Li W."/>
            <person name="Simpson S."/>
            <person name="Scheffler B."/>
            <person name="Saski C."/>
            <person name="Grover C."/>
            <person name="Hu G."/>
            <person name="Conover J."/>
            <person name="Carlson J."/>
            <person name="Shu S."/>
            <person name="Boston L."/>
            <person name="Williams M."/>
            <person name="Peterson D."/>
            <person name="Mcgee K."/>
            <person name="Jones D."/>
            <person name="Wendel J."/>
            <person name="Stelly D."/>
            <person name="Grimwood J."/>
            <person name="Schmutz J."/>
        </authorList>
    </citation>
    <scope>NUCLEOTIDE SEQUENCE [LARGE SCALE GENOMIC DNA]</scope>
    <source>
        <strain evidence="1">1808015.09</strain>
    </source>
</reference>
<dbReference type="EMBL" id="CM017698">
    <property type="protein sequence ID" value="TYG95580.1"/>
    <property type="molecule type" value="Genomic_DNA"/>
</dbReference>
<evidence type="ECO:0000313" key="2">
    <source>
        <dbReference type="Proteomes" id="UP000323506"/>
    </source>
</evidence>
<protein>
    <submittedName>
        <fullName evidence="1">Uncharacterized protein</fullName>
    </submittedName>
</protein>
<gene>
    <name evidence="1" type="ORF">ES288_A11G279400v1</name>
</gene>
<accession>A0A5D2EQ36</accession>
<keyword evidence="2" id="KW-1185">Reference proteome</keyword>